<evidence type="ECO:0008006" key="4">
    <source>
        <dbReference type="Google" id="ProtNLM"/>
    </source>
</evidence>
<gene>
    <name evidence="2" type="ORF">BXY39_1981</name>
</gene>
<dbReference type="InParanoid" id="A0A3M0CDR2"/>
<accession>A0A3M0CDR2</accession>
<feature type="compositionally biased region" description="Basic and acidic residues" evidence="1">
    <location>
        <begin position="64"/>
        <end position="76"/>
    </location>
</feature>
<feature type="region of interest" description="Disordered" evidence="1">
    <location>
        <begin position="37"/>
        <end position="177"/>
    </location>
</feature>
<evidence type="ECO:0000313" key="3">
    <source>
        <dbReference type="Proteomes" id="UP000271227"/>
    </source>
</evidence>
<dbReference type="RefSeq" id="WP_121938664.1">
    <property type="nucleotide sequence ID" value="NZ_REFR01000011.1"/>
</dbReference>
<organism evidence="2 3">
    <name type="scientific">Eilatimonas milleporae</name>
    <dbReference type="NCBI Taxonomy" id="911205"/>
    <lineage>
        <taxon>Bacteria</taxon>
        <taxon>Pseudomonadati</taxon>
        <taxon>Pseudomonadota</taxon>
        <taxon>Alphaproteobacteria</taxon>
        <taxon>Kordiimonadales</taxon>
        <taxon>Kordiimonadaceae</taxon>
        <taxon>Eilatimonas</taxon>
    </lineage>
</organism>
<dbReference type="PANTHER" id="PTHR30105:SF2">
    <property type="entry name" value="DIVERGENT POLYSACCHARIDE DEACETYLASE SUPERFAMILY"/>
    <property type="match status" value="1"/>
</dbReference>
<protein>
    <recommendedName>
        <fullName evidence="4">Divergent polysaccharide deacetylase</fullName>
    </recommendedName>
</protein>
<dbReference type="InterPro" id="IPR011330">
    <property type="entry name" value="Glyco_hydro/deAcase_b/a-brl"/>
</dbReference>
<dbReference type="CDD" id="cd10936">
    <property type="entry name" value="CE4_DAC2"/>
    <property type="match status" value="1"/>
</dbReference>
<feature type="compositionally biased region" description="Polar residues" evidence="1">
    <location>
        <begin position="89"/>
        <end position="105"/>
    </location>
</feature>
<dbReference type="Pfam" id="PF04748">
    <property type="entry name" value="Polysacc_deac_2"/>
    <property type="match status" value="1"/>
</dbReference>
<dbReference type="Gene3D" id="3.20.20.370">
    <property type="entry name" value="Glycoside hydrolase/deacetylase"/>
    <property type="match status" value="1"/>
</dbReference>
<proteinExistence type="predicted"/>
<comment type="caution">
    <text evidence="2">The sequence shown here is derived from an EMBL/GenBank/DDBJ whole genome shotgun (WGS) entry which is preliminary data.</text>
</comment>
<dbReference type="Proteomes" id="UP000271227">
    <property type="component" value="Unassembled WGS sequence"/>
</dbReference>
<evidence type="ECO:0000313" key="2">
    <source>
        <dbReference type="EMBL" id="RMB07888.1"/>
    </source>
</evidence>
<dbReference type="SUPFAM" id="SSF88713">
    <property type="entry name" value="Glycoside hydrolase/deacetylase"/>
    <property type="match status" value="1"/>
</dbReference>
<reference evidence="2 3" key="1">
    <citation type="submission" date="2018-10" db="EMBL/GenBank/DDBJ databases">
        <title>Genomic Encyclopedia of Archaeal and Bacterial Type Strains, Phase II (KMG-II): from individual species to whole genera.</title>
        <authorList>
            <person name="Goeker M."/>
        </authorList>
    </citation>
    <scope>NUCLEOTIDE SEQUENCE [LARGE SCALE GENOMIC DNA]</scope>
    <source>
        <strain evidence="2 3">DSM 25217</strain>
    </source>
</reference>
<dbReference type="EMBL" id="REFR01000011">
    <property type="protein sequence ID" value="RMB07888.1"/>
    <property type="molecule type" value="Genomic_DNA"/>
</dbReference>
<sequence>MSSNLNLLLAAWALSLVILVGGGLFLEVTHEAAPVHAPMADPDTDADISPAPTTMADDGMVGDSRVDDRATDDMPRTQDAPLTAAPETMSPQTSVPDGTAETVTVKTPDGAPESDRPLQSVQDTAPAAGTAPQDSAVSTAPSPESAPVSRRRYPQPPNRSDPELLEEAPEGLLPRISRDGRMPAEVYAARGPSVGDRRPRIALMISELGLRSRVTQRAIADLPAPVALAFSPYGSNLDDWGRRAREMGHEIFIMVPMEPVNYPRDDPGPLALLVEQTAQQNISLLRSSLAQMTGYAGVVNHMGSRFTAASDSLRPILEDIKKRGLMFVDSRASQYSRAARMADALSMAVAVNNRYVDNSISSEDIAAQLQQLENQARTAGAAMGIGRPYPVTLEAVKLWAAGLAERGFVLVPVTAIANRQPLQ</sequence>
<evidence type="ECO:0000256" key="1">
    <source>
        <dbReference type="SAM" id="MobiDB-lite"/>
    </source>
</evidence>
<feature type="compositionally biased region" description="Polar residues" evidence="1">
    <location>
        <begin position="132"/>
        <end position="142"/>
    </location>
</feature>
<dbReference type="OrthoDB" id="9784811at2"/>
<dbReference type="PANTHER" id="PTHR30105">
    <property type="entry name" value="UNCHARACTERIZED YIBQ-RELATED"/>
    <property type="match status" value="1"/>
</dbReference>
<keyword evidence="3" id="KW-1185">Reference proteome</keyword>
<dbReference type="GO" id="GO:0005975">
    <property type="term" value="P:carbohydrate metabolic process"/>
    <property type="evidence" value="ECO:0007669"/>
    <property type="project" value="InterPro"/>
</dbReference>
<name>A0A3M0CDR2_9PROT</name>
<dbReference type="AlphaFoldDB" id="A0A3M0CDR2"/>
<dbReference type="InterPro" id="IPR006837">
    <property type="entry name" value="Divergent_DAC"/>
</dbReference>